<keyword evidence="6 7" id="KW-0961">Cell wall biogenesis/degradation</keyword>
<accession>A0ABV0BJE2</accession>
<dbReference type="InterPro" id="IPR038063">
    <property type="entry name" value="Transpep_catalytic_dom"/>
</dbReference>
<proteinExistence type="inferred from homology"/>
<dbReference type="GO" id="GO:0016740">
    <property type="term" value="F:transferase activity"/>
    <property type="evidence" value="ECO:0007669"/>
    <property type="project" value="UniProtKB-KW"/>
</dbReference>
<evidence type="ECO:0000256" key="1">
    <source>
        <dbReference type="ARBA" id="ARBA00004752"/>
    </source>
</evidence>
<keyword evidence="5 7" id="KW-0573">Peptidoglycan synthesis</keyword>
<organism evidence="9 10">
    <name type="scientific">Hohaiivirga grylli</name>
    <dbReference type="NCBI Taxonomy" id="3133970"/>
    <lineage>
        <taxon>Bacteria</taxon>
        <taxon>Pseudomonadati</taxon>
        <taxon>Pseudomonadota</taxon>
        <taxon>Alphaproteobacteria</taxon>
        <taxon>Hyphomicrobiales</taxon>
        <taxon>Methylobacteriaceae</taxon>
        <taxon>Hohaiivirga</taxon>
    </lineage>
</organism>
<gene>
    <name evidence="9" type="ORF">WJT86_07495</name>
</gene>
<sequence length="248" mass="28346">MGRLAVFTAIIIIIAAGLFYAYKRYGILFQLAPYNTAIDQSLEQAGFKLGTPILVRIFKKESLLEVWQQRDDKFTLFKTYPICTWSGALGPKHREGDKQSPEGFYIVTKKQLNPNSRYHRAFNIGYPNAYDKQLDRTGSALMVHGSCVSVGCYAMTDYQISEIYRIIEKAFDAGQAEFQIQIYPFRMTKEAMEANKYNPWLEFWQNLKQGNDLFEASGTPPKAYGCNGVYGFNLSKQEAEKCQPIKGW</sequence>
<dbReference type="PANTHER" id="PTHR36699:SF1">
    <property type="entry name" value="L,D-TRANSPEPTIDASE YAFK-RELATED"/>
    <property type="match status" value="1"/>
</dbReference>
<dbReference type="Pfam" id="PF03734">
    <property type="entry name" value="YkuD"/>
    <property type="match status" value="1"/>
</dbReference>
<dbReference type="EMBL" id="JBBYXI010000002">
    <property type="protein sequence ID" value="MEN3930900.1"/>
    <property type="molecule type" value="Genomic_DNA"/>
</dbReference>
<comment type="caution">
    <text evidence="9">The sequence shown here is derived from an EMBL/GenBank/DDBJ whole genome shotgun (WGS) entry which is preliminary data.</text>
</comment>
<evidence type="ECO:0000256" key="4">
    <source>
        <dbReference type="ARBA" id="ARBA00022960"/>
    </source>
</evidence>
<dbReference type="PROSITE" id="PS52029">
    <property type="entry name" value="LD_TPASE"/>
    <property type="match status" value="1"/>
</dbReference>
<feature type="active site" description="Nucleophile" evidence="7">
    <location>
        <position position="152"/>
    </location>
</feature>
<keyword evidence="10" id="KW-1185">Reference proteome</keyword>
<evidence type="ECO:0000256" key="5">
    <source>
        <dbReference type="ARBA" id="ARBA00022984"/>
    </source>
</evidence>
<feature type="active site" description="Proton donor/acceptor" evidence="7">
    <location>
        <position position="144"/>
    </location>
</feature>
<keyword evidence="4 7" id="KW-0133">Cell shape</keyword>
<evidence type="ECO:0000256" key="2">
    <source>
        <dbReference type="ARBA" id="ARBA00005992"/>
    </source>
</evidence>
<dbReference type="SUPFAM" id="SSF141523">
    <property type="entry name" value="L,D-transpeptidase catalytic domain-like"/>
    <property type="match status" value="1"/>
</dbReference>
<dbReference type="CDD" id="cd16913">
    <property type="entry name" value="YkuD_like"/>
    <property type="match status" value="1"/>
</dbReference>
<evidence type="ECO:0000256" key="7">
    <source>
        <dbReference type="PROSITE-ProRule" id="PRU01373"/>
    </source>
</evidence>
<comment type="pathway">
    <text evidence="1 7">Cell wall biogenesis; peptidoglycan biosynthesis.</text>
</comment>
<evidence type="ECO:0000256" key="3">
    <source>
        <dbReference type="ARBA" id="ARBA00022679"/>
    </source>
</evidence>
<dbReference type="RefSeq" id="WP_346336921.1">
    <property type="nucleotide sequence ID" value="NZ_JBBYXI010000002.1"/>
</dbReference>
<evidence type="ECO:0000256" key="6">
    <source>
        <dbReference type="ARBA" id="ARBA00023316"/>
    </source>
</evidence>
<protein>
    <submittedName>
        <fullName evidence="9">Murein L,D-transpeptidase family protein</fullName>
        <ecNumber evidence="9">2.-.-.-</ecNumber>
    </submittedName>
</protein>
<dbReference type="PANTHER" id="PTHR36699">
    <property type="entry name" value="LD-TRANSPEPTIDASE"/>
    <property type="match status" value="1"/>
</dbReference>
<name>A0ABV0BJE2_9HYPH</name>
<feature type="domain" description="L,D-TPase catalytic" evidence="8">
    <location>
        <begin position="53"/>
        <end position="183"/>
    </location>
</feature>
<reference evidence="9 10" key="1">
    <citation type="submission" date="2024-04" db="EMBL/GenBank/DDBJ databases">
        <title>A novel species isolated from cricket.</title>
        <authorList>
            <person name="Wang H.-C."/>
        </authorList>
    </citation>
    <scope>NUCLEOTIDE SEQUENCE [LARGE SCALE GENOMIC DNA]</scope>
    <source>
        <strain evidence="9 10">WL0021</strain>
    </source>
</reference>
<evidence type="ECO:0000313" key="10">
    <source>
        <dbReference type="Proteomes" id="UP001418637"/>
    </source>
</evidence>
<evidence type="ECO:0000259" key="8">
    <source>
        <dbReference type="PROSITE" id="PS52029"/>
    </source>
</evidence>
<evidence type="ECO:0000313" key="9">
    <source>
        <dbReference type="EMBL" id="MEN3930900.1"/>
    </source>
</evidence>
<comment type="similarity">
    <text evidence="2">Belongs to the YkuD family.</text>
</comment>
<dbReference type="EC" id="2.-.-.-" evidence="9"/>
<keyword evidence="3 9" id="KW-0808">Transferase</keyword>
<dbReference type="InterPro" id="IPR005490">
    <property type="entry name" value="LD_TPept_cat_dom"/>
</dbReference>
<dbReference type="Proteomes" id="UP001418637">
    <property type="component" value="Unassembled WGS sequence"/>
</dbReference>